<dbReference type="AlphaFoldDB" id="A0A381TTY0"/>
<evidence type="ECO:0000259" key="1">
    <source>
        <dbReference type="Pfam" id="PF03781"/>
    </source>
</evidence>
<feature type="domain" description="Sulfatase-modifying factor enzyme-like" evidence="1">
    <location>
        <begin position="48"/>
        <end position="311"/>
    </location>
</feature>
<dbReference type="InterPro" id="IPR016187">
    <property type="entry name" value="CTDL_fold"/>
</dbReference>
<dbReference type="PANTHER" id="PTHR23150:SF19">
    <property type="entry name" value="FORMYLGLYCINE-GENERATING ENZYME"/>
    <property type="match status" value="1"/>
</dbReference>
<dbReference type="InterPro" id="IPR051043">
    <property type="entry name" value="Sulfatase_Mod_Factor_Kinase"/>
</dbReference>
<protein>
    <recommendedName>
        <fullName evidence="1">Sulfatase-modifying factor enzyme-like domain-containing protein</fullName>
    </recommendedName>
</protein>
<name>A0A381TTY0_9ZZZZ</name>
<dbReference type="EMBL" id="UINC01005006">
    <property type="protein sequence ID" value="SVA18387.1"/>
    <property type="molecule type" value="Genomic_DNA"/>
</dbReference>
<accession>A0A381TTY0</accession>
<dbReference type="Gene3D" id="3.90.1580.10">
    <property type="entry name" value="paralog of FGE (formylglycine-generating enzyme)"/>
    <property type="match status" value="1"/>
</dbReference>
<dbReference type="GO" id="GO:0120147">
    <property type="term" value="F:formylglycine-generating oxidase activity"/>
    <property type="evidence" value="ECO:0007669"/>
    <property type="project" value="TreeGrafter"/>
</dbReference>
<sequence>MKINKLKLMSAVSGIFILFNACSEDDGAAEIFEEINATLPSSIVLKNIPAGTFTMGGATVQNDAPEVSITLTAFKISEKEITNQDYINFLNGAYTHGWITVSAKQVSDPCGTYSEKMVIGDGNAPNAGEIFLQLGETGGCTSGGEAEHINNKSWISFNASSNTFELIDLTKADWPVNWVKWYGAYAFVKYYNVSLPTEAQWEYAAKGGQQLAYPTNDGTLDLTKANYNGDKPGVYNPNGHAVAVGSYPENPYGLYDMAGNVWEWCQDYYSESFYTNGTTDPVNASAGTNNKRVRRGGSWNYHASTLLTYARASDFEHRGNNHFG</sequence>
<proteinExistence type="predicted"/>
<feature type="non-terminal residue" evidence="2">
    <location>
        <position position="324"/>
    </location>
</feature>
<dbReference type="PANTHER" id="PTHR23150">
    <property type="entry name" value="SULFATASE MODIFYING FACTOR 1, 2"/>
    <property type="match status" value="1"/>
</dbReference>
<dbReference type="InterPro" id="IPR005532">
    <property type="entry name" value="SUMF_dom"/>
</dbReference>
<organism evidence="2">
    <name type="scientific">marine metagenome</name>
    <dbReference type="NCBI Taxonomy" id="408172"/>
    <lineage>
        <taxon>unclassified sequences</taxon>
        <taxon>metagenomes</taxon>
        <taxon>ecological metagenomes</taxon>
    </lineage>
</organism>
<reference evidence="2" key="1">
    <citation type="submission" date="2018-05" db="EMBL/GenBank/DDBJ databases">
        <authorList>
            <person name="Lanie J.A."/>
            <person name="Ng W.-L."/>
            <person name="Kazmierczak K.M."/>
            <person name="Andrzejewski T.M."/>
            <person name="Davidsen T.M."/>
            <person name="Wayne K.J."/>
            <person name="Tettelin H."/>
            <person name="Glass J.I."/>
            <person name="Rusch D."/>
            <person name="Podicherti R."/>
            <person name="Tsui H.-C.T."/>
            <person name="Winkler M.E."/>
        </authorList>
    </citation>
    <scope>NUCLEOTIDE SEQUENCE</scope>
</reference>
<dbReference type="SUPFAM" id="SSF56436">
    <property type="entry name" value="C-type lectin-like"/>
    <property type="match status" value="1"/>
</dbReference>
<gene>
    <name evidence="2" type="ORF">METZ01_LOCUS71241</name>
</gene>
<evidence type="ECO:0000313" key="2">
    <source>
        <dbReference type="EMBL" id="SVA18387.1"/>
    </source>
</evidence>
<dbReference type="Pfam" id="PF03781">
    <property type="entry name" value="FGE-sulfatase"/>
    <property type="match status" value="1"/>
</dbReference>
<dbReference type="InterPro" id="IPR042095">
    <property type="entry name" value="SUMF_sf"/>
</dbReference>